<proteinExistence type="inferred from homology"/>
<name>A0A7L1NU77_RHICY</name>
<feature type="non-terminal residue" evidence="9">
    <location>
        <position position="1"/>
    </location>
</feature>
<feature type="chain" id="PRO_5029589343" evidence="8">
    <location>
        <begin position="18"/>
        <end position="222"/>
    </location>
</feature>
<comment type="caution">
    <text evidence="9">The sequence shown here is derived from an EMBL/GenBank/DDBJ whole genome shotgun (WGS) entry which is preliminary data.</text>
</comment>
<dbReference type="GO" id="GO:0019838">
    <property type="term" value="F:growth factor binding"/>
    <property type="evidence" value="ECO:0007669"/>
    <property type="project" value="UniProtKB-KW"/>
</dbReference>
<comment type="similarity">
    <text evidence="2">Belongs to the fibroblast growth factor-binding protein family.</text>
</comment>
<reference evidence="9 10" key="1">
    <citation type="submission" date="2019-09" db="EMBL/GenBank/DDBJ databases">
        <title>Bird 10,000 Genomes (B10K) Project - Family phase.</title>
        <authorList>
            <person name="Zhang G."/>
        </authorList>
    </citation>
    <scope>NUCLEOTIDE SEQUENCE [LARGE SCALE GENOMIC DNA]</scope>
    <source>
        <strain evidence="9">B10K-DU-002-35</strain>
        <tissue evidence="9">Muscle</tissue>
    </source>
</reference>
<dbReference type="Proteomes" id="UP000565785">
    <property type="component" value="Unassembled WGS sequence"/>
</dbReference>
<evidence type="ECO:0000256" key="3">
    <source>
        <dbReference type="ARBA" id="ARBA00022525"/>
    </source>
</evidence>
<evidence type="ECO:0000256" key="1">
    <source>
        <dbReference type="ARBA" id="ARBA00004613"/>
    </source>
</evidence>
<keyword evidence="10" id="KW-1185">Reference proteome</keyword>
<evidence type="ECO:0000256" key="5">
    <source>
        <dbReference type="ARBA" id="ARBA00023157"/>
    </source>
</evidence>
<dbReference type="AlphaFoldDB" id="A0A7L1NU77"/>
<dbReference type="InterPro" id="IPR010510">
    <property type="entry name" value="FGF1-bd"/>
</dbReference>
<evidence type="ECO:0000256" key="8">
    <source>
        <dbReference type="SAM" id="SignalP"/>
    </source>
</evidence>
<keyword evidence="5" id="KW-1015">Disulfide bond</keyword>
<evidence type="ECO:0000313" key="9">
    <source>
        <dbReference type="EMBL" id="NXO03511.1"/>
    </source>
</evidence>
<feature type="non-terminal residue" evidence="9">
    <location>
        <position position="222"/>
    </location>
</feature>
<keyword evidence="6" id="KW-0340">Growth factor binding</keyword>
<dbReference type="Pfam" id="PF06473">
    <property type="entry name" value="FGF-BP1"/>
    <property type="match status" value="1"/>
</dbReference>
<evidence type="ECO:0000256" key="7">
    <source>
        <dbReference type="SAM" id="MobiDB-lite"/>
    </source>
</evidence>
<evidence type="ECO:0000256" key="6">
    <source>
        <dbReference type="ARBA" id="ARBA00023183"/>
    </source>
</evidence>
<dbReference type="GO" id="GO:0005576">
    <property type="term" value="C:extracellular region"/>
    <property type="evidence" value="ECO:0007669"/>
    <property type="project" value="UniProtKB-SubCell"/>
</dbReference>
<protein>
    <submittedName>
        <fullName evidence="9">FGFP1 protein</fullName>
    </submittedName>
</protein>
<evidence type="ECO:0000313" key="10">
    <source>
        <dbReference type="Proteomes" id="UP000565785"/>
    </source>
</evidence>
<sequence length="222" mass="24595">LCVLILVSQMLLASCERQRERKKGRQSIGHSGKRQPEPNQENEKGWQPKGGKPPPAGKFKTQENAECVWAVTNTSGSTVRVECGLRDSAFWCEFAGDPSSCAQYAANQRSFWKQVSRSLKKQQQICRDPRGVLKSKVCRRGPPSAHLKLARSSLLPAVGPAEGVLQAPAAASAAEDGPERHPQDCVEDIDYIDQRKVAQEYCPEGFISFCNFFITMVQDKKC</sequence>
<dbReference type="EMBL" id="VXBP01009347">
    <property type="protein sequence ID" value="NXO03511.1"/>
    <property type="molecule type" value="Genomic_DNA"/>
</dbReference>
<evidence type="ECO:0000256" key="2">
    <source>
        <dbReference type="ARBA" id="ARBA00008326"/>
    </source>
</evidence>
<feature type="signal peptide" evidence="8">
    <location>
        <begin position="1"/>
        <end position="17"/>
    </location>
</feature>
<dbReference type="PANTHER" id="PTHR15258">
    <property type="entry name" value="FGF BINDING PROTEIN-RELATED"/>
    <property type="match status" value="1"/>
</dbReference>
<organism evidence="9 10">
    <name type="scientific">Rhinopomastus cyanomelas</name>
    <name type="common">Common scimitarbill</name>
    <dbReference type="NCBI Taxonomy" id="113115"/>
    <lineage>
        <taxon>Eukaryota</taxon>
        <taxon>Metazoa</taxon>
        <taxon>Chordata</taxon>
        <taxon>Craniata</taxon>
        <taxon>Vertebrata</taxon>
        <taxon>Euteleostomi</taxon>
        <taxon>Archelosauria</taxon>
        <taxon>Archosauria</taxon>
        <taxon>Dinosauria</taxon>
        <taxon>Saurischia</taxon>
        <taxon>Theropoda</taxon>
        <taxon>Coelurosauria</taxon>
        <taxon>Aves</taxon>
        <taxon>Neognathae</taxon>
        <taxon>Neoaves</taxon>
        <taxon>Telluraves</taxon>
        <taxon>Coraciimorphae</taxon>
        <taxon>Bucerotiformes</taxon>
        <taxon>Rhinopomastidae</taxon>
        <taxon>Rhinopomastus</taxon>
    </lineage>
</organism>
<evidence type="ECO:0000256" key="4">
    <source>
        <dbReference type="ARBA" id="ARBA00022729"/>
    </source>
</evidence>
<feature type="region of interest" description="Disordered" evidence="7">
    <location>
        <begin position="22"/>
        <end position="59"/>
    </location>
</feature>
<comment type="subcellular location">
    <subcellularLocation>
        <location evidence="1">Secreted</location>
    </subcellularLocation>
</comment>
<dbReference type="OrthoDB" id="8875908at2759"/>
<gene>
    <name evidence="9" type="primary">Fgfbp1</name>
    <name evidence="9" type="ORF">RHICYA_R14571</name>
</gene>
<keyword evidence="3" id="KW-0964">Secreted</keyword>
<dbReference type="PANTHER" id="PTHR15258:SF2">
    <property type="entry name" value="FIBROBLAST GROWTH FACTOR-BINDING PROTEIN 1"/>
    <property type="match status" value="1"/>
</dbReference>
<keyword evidence="4 8" id="KW-0732">Signal</keyword>
<accession>A0A7L1NU77</accession>
<dbReference type="GO" id="GO:0007267">
    <property type="term" value="P:cell-cell signaling"/>
    <property type="evidence" value="ECO:0007669"/>
    <property type="project" value="TreeGrafter"/>
</dbReference>